<evidence type="ECO:0000256" key="1">
    <source>
        <dbReference type="SAM" id="MobiDB-lite"/>
    </source>
</evidence>
<feature type="transmembrane region" description="Helical" evidence="2">
    <location>
        <begin position="197"/>
        <end position="220"/>
    </location>
</feature>
<accession>A0AAJ0HMS8</accession>
<organism evidence="3 4">
    <name type="scientific">Lasiosphaeria hispida</name>
    <dbReference type="NCBI Taxonomy" id="260671"/>
    <lineage>
        <taxon>Eukaryota</taxon>
        <taxon>Fungi</taxon>
        <taxon>Dikarya</taxon>
        <taxon>Ascomycota</taxon>
        <taxon>Pezizomycotina</taxon>
        <taxon>Sordariomycetes</taxon>
        <taxon>Sordariomycetidae</taxon>
        <taxon>Sordariales</taxon>
        <taxon>Lasiosphaeriaceae</taxon>
        <taxon>Lasiosphaeria</taxon>
    </lineage>
</organism>
<evidence type="ECO:0000256" key="2">
    <source>
        <dbReference type="SAM" id="Phobius"/>
    </source>
</evidence>
<evidence type="ECO:0000313" key="4">
    <source>
        <dbReference type="Proteomes" id="UP001275084"/>
    </source>
</evidence>
<dbReference type="EMBL" id="JAUIQD010000003">
    <property type="protein sequence ID" value="KAK3357771.1"/>
    <property type="molecule type" value="Genomic_DNA"/>
</dbReference>
<feature type="transmembrane region" description="Helical" evidence="2">
    <location>
        <begin position="411"/>
        <end position="431"/>
    </location>
</feature>
<keyword evidence="2" id="KW-0812">Transmembrane</keyword>
<protein>
    <submittedName>
        <fullName evidence="3">Uncharacterized protein</fullName>
    </submittedName>
</protein>
<feature type="transmembrane region" description="Helical" evidence="2">
    <location>
        <begin position="476"/>
        <end position="496"/>
    </location>
</feature>
<sequence>MSRDNQRRFPLQMSMSGSDPNYYWPTNPPSLKHIPYFQAIPIQLAYLLDDSSHRNTLGLSFAPSDCITVSGTKNCTEACLNPKSLFQLGNIKTCVLMASAALLVQNETYSVDMSNAATVETTESFLVPNFTDFNAVGVLTNVANCITQSCTNSNLGDCATSVRDVNTIRVVARNLVVIATRLSSYCALAKKEINSDIAGPGLVVAYLLQIVFAVIFHLCLKFTTTWIRKMFHLFSWFRGRRGREETRKRGKLLQSDLAASRFGAAVVSSLVEFQEVQIYFVASIQVATLISFNPGNPNAGSVNSYSYGGALLNSVTITSLSITSLSCILLVQRSLQRVGMHWWYPFITMTVTYVLALVIFAVQGDLMPSVDGLWERFDSDSQLTLCGGRPSPMTYCRPPYALSFIRDAGSVYAACFAGSLVWLGLFVDQVASTADSITKKLPTSLHQRLRVPREGKGGRGLDTLKCRLEKWKKGKIGAWVSKAYSILISLAVLWMVCGYITTLRPVVARVDIGDTSGWSFGQLIALAVWIPTFVKHVYYNIFGIEGGFEERIAANYTISRDDDPKKPATSTEGRRLPHATTYPLLSVGAHGATDSGMDSIDENTHRTW</sequence>
<keyword evidence="2" id="KW-1133">Transmembrane helix</keyword>
<comment type="caution">
    <text evidence="3">The sequence shown here is derived from an EMBL/GenBank/DDBJ whole genome shotgun (WGS) entry which is preliminary data.</text>
</comment>
<feature type="region of interest" description="Disordered" evidence="1">
    <location>
        <begin position="587"/>
        <end position="608"/>
    </location>
</feature>
<feature type="transmembrane region" description="Helical" evidence="2">
    <location>
        <begin position="516"/>
        <end position="534"/>
    </location>
</feature>
<reference evidence="3" key="2">
    <citation type="submission" date="2023-06" db="EMBL/GenBank/DDBJ databases">
        <authorList>
            <consortium name="Lawrence Berkeley National Laboratory"/>
            <person name="Haridas S."/>
            <person name="Hensen N."/>
            <person name="Bonometti L."/>
            <person name="Westerberg I."/>
            <person name="Brannstrom I.O."/>
            <person name="Guillou S."/>
            <person name="Cros-Aarteil S."/>
            <person name="Calhoun S."/>
            <person name="Kuo A."/>
            <person name="Mondo S."/>
            <person name="Pangilinan J."/>
            <person name="Riley R."/>
            <person name="Labutti K."/>
            <person name="Andreopoulos B."/>
            <person name="Lipzen A."/>
            <person name="Chen C."/>
            <person name="Yanf M."/>
            <person name="Daum C."/>
            <person name="Ng V."/>
            <person name="Clum A."/>
            <person name="Steindorff A."/>
            <person name="Ohm R."/>
            <person name="Martin F."/>
            <person name="Silar P."/>
            <person name="Natvig D."/>
            <person name="Lalanne C."/>
            <person name="Gautier V."/>
            <person name="Ament-Velasquez S.L."/>
            <person name="Kruys A."/>
            <person name="Hutchinson M.I."/>
            <person name="Powell A.J."/>
            <person name="Barry K."/>
            <person name="Miller A.N."/>
            <person name="Grigoriev I.V."/>
            <person name="Debuchy R."/>
            <person name="Gladieux P."/>
            <person name="Thoren M.H."/>
            <person name="Johannesson H."/>
        </authorList>
    </citation>
    <scope>NUCLEOTIDE SEQUENCE</scope>
    <source>
        <strain evidence="3">CBS 955.72</strain>
    </source>
</reference>
<feature type="transmembrane region" description="Helical" evidence="2">
    <location>
        <begin position="343"/>
        <end position="362"/>
    </location>
</feature>
<reference evidence="3" key="1">
    <citation type="journal article" date="2023" name="Mol. Phylogenet. Evol.">
        <title>Genome-scale phylogeny and comparative genomics of the fungal order Sordariales.</title>
        <authorList>
            <person name="Hensen N."/>
            <person name="Bonometti L."/>
            <person name="Westerberg I."/>
            <person name="Brannstrom I.O."/>
            <person name="Guillou S."/>
            <person name="Cros-Aarteil S."/>
            <person name="Calhoun S."/>
            <person name="Haridas S."/>
            <person name="Kuo A."/>
            <person name="Mondo S."/>
            <person name="Pangilinan J."/>
            <person name="Riley R."/>
            <person name="LaButti K."/>
            <person name="Andreopoulos B."/>
            <person name="Lipzen A."/>
            <person name="Chen C."/>
            <person name="Yan M."/>
            <person name="Daum C."/>
            <person name="Ng V."/>
            <person name="Clum A."/>
            <person name="Steindorff A."/>
            <person name="Ohm R.A."/>
            <person name="Martin F."/>
            <person name="Silar P."/>
            <person name="Natvig D.O."/>
            <person name="Lalanne C."/>
            <person name="Gautier V."/>
            <person name="Ament-Velasquez S.L."/>
            <person name="Kruys A."/>
            <person name="Hutchinson M.I."/>
            <person name="Powell A.J."/>
            <person name="Barry K."/>
            <person name="Miller A.N."/>
            <person name="Grigoriev I.V."/>
            <person name="Debuchy R."/>
            <person name="Gladieux P."/>
            <person name="Hiltunen Thoren M."/>
            <person name="Johannesson H."/>
        </authorList>
    </citation>
    <scope>NUCLEOTIDE SEQUENCE</scope>
    <source>
        <strain evidence="3">CBS 955.72</strain>
    </source>
</reference>
<gene>
    <name evidence="3" type="ORF">B0T25DRAFT_567020</name>
</gene>
<keyword evidence="2" id="KW-0472">Membrane</keyword>
<keyword evidence="4" id="KW-1185">Reference proteome</keyword>
<proteinExistence type="predicted"/>
<evidence type="ECO:0000313" key="3">
    <source>
        <dbReference type="EMBL" id="KAK3357771.1"/>
    </source>
</evidence>
<dbReference type="AlphaFoldDB" id="A0AAJ0HMS8"/>
<dbReference type="Proteomes" id="UP001275084">
    <property type="component" value="Unassembled WGS sequence"/>
</dbReference>
<name>A0AAJ0HMS8_9PEZI</name>